<proteinExistence type="predicted"/>
<protein>
    <submittedName>
        <fullName evidence="1">Uncharacterized protein</fullName>
    </submittedName>
</protein>
<dbReference type="RefSeq" id="WP_055259035.1">
    <property type="nucleotide sequence ID" value="NZ_CYXT01000017.1"/>
</dbReference>
<dbReference type="GO" id="GO:0003676">
    <property type="term" value="F:nucleic acid binding"/>
    <property type="evidence" value="ECO:0007669"/>
    <property type="project" value="InterPro"/>
</dbReference>
<sequence length="418" mass="48913">MDSSFDASKLYLYANDRMVQEINIEKYIVDLDKNLFLENGYYYAGVLSGEFLDKNVGTNRTSFMIPNIAENDLEIGMNDIILKTSEEIKVYLSEYLKEVKKKKKERIAKYIKTTAPQYRHLLNYMEEDIESIKPSLSEIKLDDELHKIKRKFEKQLKEENEKILKTLEVGAVNLDSYQEKFANQFAKISEANKSSLAEYVAHRKVVLELLKKGIRSNDFGKYSKEAFIHNLIYPMRRTSEEIEYQAHNLWLIDEKLAYCDYISSDVPFNNDSKEGRPDLLLLDSPVAVSDEENTGREYGTIIIFELKRPMRDDYTSSDNPIDQMMDYAEKLKENTVKDKYGRTIKTSDNTQLYLYAVCDITNTLIRIARKYNFCETPDKLGMYYYNNVINAYIEILSYDKIIDDTTKRNEILFDKLGI</sequence>
<name>A0A173TLC3_ANAHA</name>
<dbReference type="EMBL" id="CYXT01000017">
    <property type="protein sequence ID" value="CUN03334.1"/>
    <property type="molecule type" value="Genomic_DNA"/>
</dbReference>
<dbReference type="AlphaFoldDB" id="A0A173TLC3"/>
<dbReference type="Proteomes" id="UP000095598">
    <property type="component" value="Unassembled WGS sequence"/>
</dbReference>
<organism evidence="1 2">
    <name type="scientific">Anaerostipes hadrus</name>
    <dbReference type="NCBI Taxonomy" id="649756"/>
    <lineage>
        <taxon>Bacteria</taxon>
        <taxon>Bacillati</taxon>
        <taxon>Bacillota</taxon>
        <taxon>Clostridia</taxon>
        <taxon>Lachnospirales</taxon>
        <taxon>Lachnospiraceae</taxon>
        <taxon>Anaerostipes</taxon>
    </lineage>
</organism>
<dbReference type="InterPro" id="IPR011856">
    <property type="entry name" value="tRNA_endonuc-like_dom_sf"/>
</dbReference>
<gene>
    <name evidence="1" type="ORF">ERS852425_02176</name>
</gene>
<dbReference type="Gene3D" id="3.40.1350.10">
    <property type="match status" value="1"/>
</dbReference>
<dbReference type="SUPFAM" id="SSF58113">
    <property type="entry name" value="Apolipoprotein A-I"/>
    <property type="match status" value="1"/>
</dbReference>
<reference evidence="1 2" key="1">
    <citation type="submission" date="2015-09" db="EMBL/GenBank/DDBJ databases">
        <authorList>
            <consortium name="Pathogen Informatics"/>
        </authorList>
    </citation>
    <scope>NUCLEOTIDE SEQUENCE [LARGE SCALE GENOMIC DNA]</scope>
    <source>
        <strain evidence="1 2">2789STDY5608868</strain>
    </source>
</reference>
<evidence type="ECO:0000313" key="1">
    <source>
        <dbReference type="EMBL" id="CUN03334.1"/>
    </source>
</evidence>
<accession>A0A173TLC3</accession>
<evidence type="ECO:0000313" key="2">
    <source>
        <dbReference type="Proteomes" id="UP000095598"/>
    </source>
</evidence>